<dbReference type="GO" id="GO:0016763">
    <property type="term" value="F:pentosyltransferase activity"/>
    <property type="evidence" value="ECO:0007669"/>
    <property type="project" value="TreeGrafter"/>
</dbReference>
<evidence type="ECO:0000313" key="10">
    <source>
        <dbReference type="EMBL" id="PDW02408.1"/>
    </source>
</evidence>
<dbReference type="PANTHER" id="PTHR33908">
    <property type="entry name" value="MANNOSYLTRANSFERASE YKCB-RELATED"/>
    <property type="match status" value="1"/>
</dbReference>
<accession>A0A2A6RHQ9</accession>
<feature type="transmembrane region" description="Helical" evidence="9">
    <location>
        <begin position="457"/>
        <end position="477"/>
    </location>
</feature>
<feature type="transmembrane region" description="Helical" evidence="9">
    <location>
        <begin position="359"/>
        <end position="379"/>
    </location>
</feature>
<keyword evidence="5 9" id="KW-0812">Transmembrane</keyword>
<organism evidence="10 11">
    <name type="scientific">Candidatus Viridilinea mediisalina</name>
    <dbReference type="NCBI Taxonomy" id="2024553"/>
    <lineage>
        <taxon>Bacteria</taxon>
        <taxon>Bacillati</taxon>
        <taxon>Chloroflexota</taxon>
        <taxon>Chloroflexia</taxon>
        <taxon>Chloroflexales</taxon>
        <taxon>Chloroflexineae</taxon>
        <taxon>Oscillochloridaceae</taxon>
        <taxon>Candidatus Viridilinea</taxon>
    </lineage>
</organism>
<keyword evidence="11" id="KW-1185">Reference proteome</keyword>
<evidence type="ECO:0000256" key="2">
    <source>
        <dbReference type="ARBA" id="ARBA00022475"/>
    </source>
</evidence>
<gene>
    <name evidence="10" type="ORF">CJ255_14140</name>
</gene>
<keyword evidence="6 9" id="KW-1133">Transmembrane helix</keyword>
<feature type="transmembrane region" description="Helical" evidence="9">
    <location>
        <begin position="209"/>
        <end position="237"/>
    </location>
</feature>
<evidence type="ECO:0000256" key="8">
    <source>
        <dbReference type="SAM" id="MobiDB-lite"/>
    </source>
</evidence>
<feature type="compositionally biased region" description="Basic and acidic residues" evidence="8">
    <location>
        <begin position="426"/>
        <end position="449"/>
    </location>
</feature>
<name>A0A2A6RHQ9_9CHLR</name>
<dbReference type="OrthoDB" id="158419at2"/>
<dbReference type="InterPro" id="IPR050297">
    <property type="entry name" value="LipidA_mod_glycosyltrf_83"/>
</dbReference>
<evidence type="ECO:0000256" key="9">
    <source>
        <dbReference type="SAM" id="Phobius"/>
    </source>
</evidence>
<dbReference type="RefSeq" id="WP_097644750.1">
    <property type="nucleotide sequence ID" value="NZ_NQWI01000069.1"/>
</dbReference>
<evidence type="ECO:0000256" key="1">
    <source>
        <dbReference type="ARBA" id="ARBA00004651"/>
    </source>
</evidence>
<sequence length="679" mass="75100">MIKTPRSSLLPLALILALFAVLHGLYNWATPLGEGPDEPGHVAYVLFLAFERRLPVQRPPPALSDVPGEGHQPPLAYLLAATLVAWLPPEERELDLQPNPDFVWVGGDAPGAFVRASRELWPWEGLALAWHLARGASGLAGAATVALSYLAARRLLPHDRLFAPLTALLVALHPQLLFMSALVTNDALLAALGAALLWHSLARPVARYGWAWCAGLLFGLALLTKQSALLLGPLLLWATWRISGGAWRIFLGMSLRWIAMALLVAGWWHARNLWLYGDPFGLSLFQQKFSTQAFVWNDSAAWQAALRQLFGSYWARFGWMNIHPPAWMLWVYALFTAGALLGLGRRWWQQGLAVWHGPLLALALAGLWTMAFVATAGLVAWQGRMLFPALAAVALLLAGGMIRTEEQRNRGTGGQGGRGTGVQRNRGTEEQRNRRTEEQKNRGTEEQRNRGAGGQRVTPGLVGLLGLLGLLAFWMPLGVIRPAYTWEVLGPREAQAALGQPSYARFAASWEQGVVLRGWAWTAPLRPGEEVGLRLTWQSLEAIPRPWTVFVHLVDEQELIVAQSNRQPRDAGLPFPRWTRGDWVDDTHWLNLPADLPPGTYRLRVGLFLPDAGGRRQLVWDAQGELLGDLVELGMVEVVGEGAYQLGRHVRQSAIYNHKCKATLRLSEIFPQVNMCIST</sequence>
<reference evidence="11" key="1">
    <citation type="submission" date="2017-08" db="EMBL/GenBank/DDBJ databases">
        <authorList>
            <person name="Grouzdev D.S."/>
            <person name="Gaisin V.A."/>
            <person name="Rysina M.S."/>
            <person name="Gorlenko V.M."/>
        </authorList>
    </citation>
    <scope>NUCLEOTIDE SEQUENCE [LARGE SCALE GENOMIC DNA]</scope>
    <source>
        <strain evidence="11">Kir15-3F</strain>
    </source>
</reference>
<dbReference type="PANTHER" id="PTHR33908:SF11">
    <property type="entry name" value="MEMBRANE PROTEIN"/>
    <property type="match status" value="1"/>
</dbReference>
<feature type="transmembrane region" description="Helical" evidence="9">
    <location>
        <begin position="249"/>
        <end position="270"/>
    </location>
</feature>
<dbReference type="GO" id="GO:0009103">
    <property type="term" value="P:lipopolysaccharide biosynthetic process"/>
    <property type="evidence" value="ECO:0007669"/>
    <property type="project" value="UniProtKB-ARBA"/>
</dbReference>
<keyword evidence="2" id="KW-1003">Cell membrane</keyword>
<dbReference type="EMBL" id="NQWI01000069">
    <property type="protein sequence ID" value="PDW02408.1"/>
    <property type="molecule type" value="Genomic_DNA"/>
</dbReference>
<protein>
    <submittedName>
        <fullName evidence="10">Uncharacterized protein</fullName>
    </submittedName>
</protein>
<comment type="caution">
    <text evidence="10">The sequence shown here is derived from an EMBL/GenBank/DDBJ whole genome shotgun (WGS) entry which is preliminary data.</text>
</comment>
<keyword evidence="3" id="KW-0328">Glycosyltransferase</keyword>
<feature type="compositionally biased region" description="Gly residues" evidence="8">
    <location>
        <begin position="411"/>
        <end position="420"/>
    </location>
</feature>
<feature type="transmembrane region" description="Helical" evidence="9">
    <location>
        <begin position="128"/>
        <end position="152"/>
    </location>
</feature>
<evidence type="ECO:0000256" key="7">
    <source>
        <dbReference type="ARBA" id="ARBA00023136"/>
    </source>
</evidence>
<evidence type="ECO:0000256" key="5">
    <source>
        <dbReference type="ARBA" id="ARBA00022692"/>
    </source>
</evidence>
<evidence type="ECO:0000256" key="6">
    <source>
        <dbReference type="ARBA" id="ARBA00022989"/>
    </source>
</evidence>
<evidence type="ECO:0000256" key="3">
    <source>
        <dbReference type="ARBA" id="ARBA00022676"/>
    </source>
</evidence>
<feature type="transmembrane region" description="Helical" evidence="9">
    <location>
        <begin position="385"/>
        <end position="402"/>
    </location>
</feature>
<comment type="subcellular location">
    <subcellularLocation>
        <location evidence="1">Cell membrane</location>
        <topology evidence="1">Multi-pass membrane protein</topology>
    </subcellularLocation>
</comment>
<dbReference type="Proteomes" id="UP000220527">
    <property type="component" value="Unassembled WGS sequence"/>
</dbReference>
<keyword evidence="7 9" id="KW-0472">Membrane</keyword>
<evidence type="ECO:0000313" key="11">
    <source>
        <dbReference type="Proteomes" id="UP000220527"/>
    </source>
</evidence>
<feature type="region of interest" description="Disordered" evidence="8">
    <location>
        <begin position="407"/>
        <end position="454"/>
    </location>
</feature>
<proteinExistence type="predicted"/>
<feature type="transmembrane region" description="Helical" evidence="9">
    <location>
        <begin position="327"/>
        <end position="347"/>
    </location>
</feature>
<keyword evidence="4" id="KW-0808">Transferase</keyword>
<evidence type="ECO:0000256" key="4">
    <source>
        <dbReference type="ARBA" id="ARBA00022679"/>
    </source>
</evidence>
<dbReference type="AlphaFoldDB" id="A0A2A6RHQ9"/>
<dbReference type="GO" id="GO:0005886">
    <property type="term" value="C:plasma membrane"/>
    <property type="evidence" value="ECO:0007669"/>
    <property type="project" value="UniProtKB-SubCell"/>
</dbReference>